<protein>
    <submittedName>
        <fullName evidence="2">Uncharacterized protein</fullName>
    </submittedName>
</protein>
<evidence type="ECO:0000313" key="3">
    <source>
        <dbReference type="Proteomes" id="UP001218218"/>
    </source>
</evidence>
<gene>
    <name evidence="2" type="ORF">DFH08DRAFT_930548</name>
</gene>
<dbReference type="Proteomes" id="UP001218218">
    <property type="component" value="Unassembled WGS sequence"/>
</dbReference>
<keyword evidence="1" id="KW-0732">Signal</keyword>
<keyword evidence="3" id="KW-1185">Reference proteome</keyword>
<accession>A0AAD7F3U9</accession>
<dbReference type="AlphaFoldDB" id="A0AAD7F3U9"/>
<sequence>MKLFALSALTALLATSVHAQNLCATVPADVARQLTEMQTFNNRVPPPSLASTTDCTSAKSLKSGIDGYRSVLAANPASGCIGIYANLILTDGFNPQYTILGKFMAACVAAGH</sequence>
<proteinExistence type="predicted"/>
<reference evidence="2" key="1">
    <citation type="submission" date="2023-03" db="EMBL/GenBank/DDBJ databases">
        <title>Massive genome expansion in bonnet fungi (Mycena s.s.) driven by repeated elements and novel gene families across ecological guilds.</title>
        <authorList>
            <consortium name="Lawrence Berkeley National Laboratory"/>
            <person name="Harder C.B."/>
            <person name="Miyauchi S."/>
            <person name="Viragh M."/>
            <person name="Kuo A."/>
            <person name="Thoen E."/>
            <person name="Andreopoulos B."/>
            <person name="Lu D."/>
            <person name="Skrede I."/>
            <person name="Drula E."/>
            <person name="Henrissat B."/>
            <person name="Morin E."/>
            <person name="Kohler A."/>
            <person name="Barry K."/>
            <person name="LaButti K."/>
            <person name="Morin E."/>
            <person name="Salamov A."/>
            <person name="Lipzen A."/>
            <person name="Mereny Z."/>
            <person name="Hegedus B."/>
            <person name="Baldrian P."/>
            <person name="Stursova M."/>
            <person name="Weitz H."/>
            <person name="Taylor A."/>
            <person name="Grigoriev I.V."/>
            <person name="Nagy L.G."/>
            <person name="Martin F."/>
            <person name="Kauserud H."/>
        </authorList>
    </citation>
    <scope>NUCLEOTIDE SEQUENCE</scope>
    <source>
        <strain evidence="2">CBHHK002</strain>
    </source>
</reference>
<organism evidence="2 3">
    <name type="scientific">Mycena albidolilacea</name>
    <dbReference type="NCBI Taxonomy" id="1033008"/>
    <lineage>
        <taxon>Eukaryota</taxon>
        <taxon>Fungi</taxon>
        <taxon>Dikarya</taxon>
        <taxon>Basidiomycota</taxon>
        <taxon>Agaricomycotina</taxon>
        <taxon>Agaricomycetes</taxon>
        <taxon>Agaricomycetidae</taxon>
        <taxon>Agaricales</taxon>
        <taxon>Marasmiineae</taxon>
        <taxon>Mycenaceae</taxon>
        <taxon>Mycena</taxon>
    </lineage>
</organism>
<feature type="chain" id="PRO_5042076387" evidence="1">
    <location>
        <begin position="20"/>
        <end position="112"/>
    </location>
</feature>
<feature type="signal peptide" evidence="1">
    <location>
        <begin position="1"/>
        <end position="19"/>
    </location>
</feature>
<comment type="caution">
    <text evidence="2">The sequence shown here is derived from an EMBL/GenBank/DDBJ whole genome shotgun (WGS) entry which is preliminary data.</text>
</comment>
<dbReference type="EMBL" id="JARIHO010000003">
    <property type="protein sequence ID" value="KAJ7364777.1"/>
    <property type="molecule type" value="Genomic_DNA"/>
</dbReference>
<evidence type="ECO:0000256" key="1">
    <source>
        <dbReference type="SAM" id="SignalP"/>
    </source>
</evidence>
<name>A0AAD7F3U9_9AGAR</name>
<evidence type="ECO:0000313" key="2">
    <source>
        <dbReference type="EMBL" id="KAJ7364777.1"/>
    </source>
</evidence>